<gene>
    <name evidence="10" type="ORF">DSM100688_1141</name>
</gene>
<feature type="transmembrane region" description="Helical" evidence="8">
    <location>
        <begin position="92"/>
        <end position="110"/>
    </location>
</feature>
<dbReference type="Pfam" id="PF00892">
    <property type="entry name" value="EamA"/>
    <property type="match status" value="2"/>
</dbReference>
<evidence type="ECO:0000259" key="9">
    <source>
        <dbReference type="Pfam" id="PF00892"/>
    </source>
</evidence>
<feature type="compositionally biased region" description="Basic and acidic residues" evidence="7">
    <location>
        <begin position="33"/>
        <end position="67"/>
    </location>
</feature>
<keyword evidence="3" id="KW-1003">Cell membrane</keyword>
<feature type="transmembrane region" description="Helical" evidence="8">
    <location>
        <begin position="231"/>
        <end position="252"/>
    </location>
</feature>
<feature type="transmembrane region" description="Helical" evidence="8">
    <location>
        <begin position="297"/>
        <end position="316"/>
    </location>
</feature>
<protein>
    <submittedName>
        <fullName evidence="10">Transporter</fullName>
    </submittedName>
</protein>
<feature type="transmembrane region" description="Helical" evidence="8">
    <location>
        <begin position="264"/>
        <end position="285"/>
    </location>
</feature>
<feature type="transmembrane region" description="Helical" evidence="8">
    <location>
        <begin position="328"/>
        <end position="348"/>
    </location>
</feature>
<evidence type="ECO:0000256" key="8">
    <source>
        <dbReference type="SAM" id="Phobius"/>
    </source>
</evidence>
<organism evidence="10 11">
    <name type="scientific">Bifidobacterium ramosum</name>
    <dbReference type="NCBI Taxonomy" id="1798158"/>
    <lineage>
        <taxon>Bacteria</taxon>
        <taxon>Bacillati</taxon>
        <taxon>Actinomycetota</taxon>
        <taxon>Actinomycetes</taxon>
        <taxon>Bifidobacteriales</taxon>
        <taxon>Bifidobacteriaceae</taxon>
        <taxon>Bifidobacterium</taxon>
    </lineage>
</organism>
<dbReference type="AlphaFoldDB" id="A0A6L4X0W6"/>
<evidence type="ECO:0000256" key="2">
    <source>
        <dbReference type="ARBA" id="ARBA00007362"/>
    </source>
</evidence>
<sequence length="385" mass="42047">MVDQAPEQTRTQTSEPASHASSTQRNSIASNQRDSHTPDPRAPRNPRTSDAHSLREPTPRTPRDPHTPRTPRTPRTTRNPHQLRRPTLSPTVGKLMLLACAMLWGGSYPTAKVAMTAVTPQWLMAIRLLAASLIMFILFRKQITPYLNRRIIVPGLLVGVTYWGTMCSQTVGLTMIEPGRSAFLTAAYCVIVPFTSWLLMKQRPTIRNLVAAVLCLTGVGCVSLSSGLGTLSIGLGDLLTLLCALVFSFNLVWLGKFGRVIHPVALTFAQFMTAGTLFLVGAIATEPAPSATWLRPSILLCLVYLFFGATMTAQIMQNVGLKVTPPSQASLIMCLETVFSLLFSVLFYGERVEAAAGAGFVLIFSAILCSQIHLNGRMLERLSHK</sequence>
<dbReference type="EMBL" id="WBSM01000005">
    <property type="protein sequence ID" value="KAB8288031.1"/>
    <property type="molecule type" value="Genomic_DNA"/>
</dbReference>
<feature type="transmembrane region" description="Helical" evidence="8">
    <location>
        <begin position="182"/>
        <end position="199"/>
    </location>
</feature>
<dbReference type="PANTHER" id="PTHR42920">
    <property type="entry name" value="OS03G0707200 PROTEIN-RELATED"/>
    <property type="match status" value="1"/>
</dbReference>
<evidence type="ECO:0000256" key="1">
    <source>
        <dbReference type="ARBA" id="ARBA00004651"/>
    </source>
</evidence>
<comment type="similarity">
    <text evidence="2">Belongs to the EamA transporter family.</text>
</comment>
<keyword evidence="5 8" id="KW-1133">Transmembrane helix</keyword>
<keyword evidence="4 8" id="KW-0812">Transmembrane</keyword>
<feature type="transmembrane region" description="Helical" evidence="8">
    <location>
        <begin position="354"/>
        <end position="374"/>
    </location>
</feature>
<evidence type="ECO:0000256" key="3">
    <source>
        <dbReference type="ARBA" id="ARBA00022475"/>
    </source>
</evidence>
<evidence type="ECO:0000256" key="6">
    <source>
        <dbReference type="ARBA" id="ARBA00023136"/>
    </source>
</evidence>
<keyword evidence="11" id="KW-1185">Reference proteome</keyword>
<evidence type="ECO:0000313" key="11">
    <source>
        <dbReference type="Proteomes" id="UP000482084"/>
    </source>
</evidence>
<comment type="subcellular location">
    <subcellularLocation>
        <location evidence="1">Cell membrane</location>
        <topology evidence="1">Multi-pass membrane protein</topology>
    </subcellularLocation>
</comment>
<dbReference type="InterPro" id="IPR000620">
    <property type="entry name" value="EamA_dom"/>
</dbReference>
<dbReference type="SUPFAM" id="SSF103481">
    <property type="entry name" value="Multidrug resistance efflux transporter EmrE"/>
    <property type="match status" value="2"/>
</dbReference>
<feature type="domain" description="EamA" evidence="9">
    <location>
        <begin position="93"/>
        <end position="223"/>
    </location>
</feature>
<name>A0A6L4X0W6_9BIFI</name>
<feature type="domain" description="EamA" evidence="9">
    <location>
        <begin position="235"/>
        <end position="369"/>
    </location>
</feature>
<keyword evidence="6 8" id="KW-0472">Membrane</keyword>
<comment type="caution">
    <text evidence="10">The sequence shown here is derived from an EMBL/GenBank/DDBJ whole genome shotgun (WGS) entry which is preliminary data.</text>
</comment>
<dbReference type="InterPro" id="IPR051258">
    <property type="entry name" value="Diverse_Substrate_Transporter"/>
</dbReference>
<dbReference type="InterPro" id="IPR037185">
    <property type="entry name" value="EmrE-like"/>
</dbReference>
<feature type="region of interest" description="Disordered" evidence="7">
    <location>
        <begin position="1"/>
        <end position="88"/>
    </location>
</feature>
<evidence type="ECO:0000256" key="4">
    <source>
        <dbReference type="ARBA" id="ARBA00022692"/>
    </source>
</evidence>
<feature type="transmembrane region" description="Helical" evidence="8">
    <location>
        <begin position="122"/>
        <end position="139"/>
    </location>
</feature>
<evidence type="ECO:0000256" key="7">
    <source>
        <dbReference type="SAM" id="MobiDB-lite"/>
    </source>
</evidence>
<dbReference type="GO" id="GO:0005886">
    <property type="term" value="C:plasma membrane"/>
    <property type="evidence" value="ECO:0007669"/>
    <property type="project" value="UniProtKB-SubCell"/>
</dbReference>
<reference evidence="10 11" key="1">
    <citation type="submission" date="2019-10" db="EMBL/GenBank/DDBJ databases">
        <title>Characterization of the phylogenetic diversity of two novel species belonging to the genus Bifidobacterium: Bifidobacterium cebidarum sp. nov. and Bifidobacterium leontopitheci sp. nov.</title>
        <authorList>
            <person name="Lugli G.A."/>
            <person name="Duranti S."/>
            <person name="Milani C."/>
            <person name="Turroni F."/>
            <person name="Ventura M."/>
        </authorList>
    </citation>
    <scope>NUCLEOTIDE SEQUENCE [LARGE SCALE GENOMIC DNA]</scope>
    <source>
        <strain evidence="10 11">DSM 100688</strain>
    </source>
</reference>
<dbReference type="RefSeq" id="WP_239519387.1">
    <property type="nucleotide sequence ID" value="NZ_WBSM01000005.1"/>
</dbReference>
<evidence type="ECO:0000256" key="5">
    <source>
        <dbReference type="ARBA" id="ARBA00022989"/>
    </source>
</evidence>
<feature type="transmembrane region" description="Helical" evidence="8">
    <location>
        <begin position="151"/>
        <end position="176"/>
    </location>
</feature>
<proteinExistence type="inferred from homology"/>
<evidence type="ECO:0000313" key="10">
    <source>
        <dbReference type="EMBL" id="KAB8288031.1"/>
    </source>
</evidence>
<accession>A0A6L4X0W6</accession>
<dbReference type="PANTHER" id="PTHR42920:SF5">
    <property type="entry name" value="EAMA DOMAIN-CONTAINING PROTEIN"/>
    <property type="match status" value="1"/>
</dbReference>
<dbReference type="Proteomes" id="UP000482084">
    <property type="component" value="Unassembled WGS sequence"/>
</dbReference>
<feature type="compositionally biased region" description="Polar residues" evidence="7">
    <location>
        <begin position="1"/>
        <end position="32"/>
    </location>
</feature>
<feature type="transmembrane region" description="Helical" evidence="8">
    <location>
        <begin position="206"/>
        <end position="225"/>
    </location>
</feature>